<protein>
    <submittedName>
        <fullName evidence="1">Uncharacterized protein</fullName>
    </submittedName>
</protein>
<organism evidence="1 2">
    <name type="scientific">Rhizobium gallicum bv. gallicum R602sp</name>
    <dbReference type="NCBI Taxonomy" id="1041138"/>
    <lineage>
        <taxon>Bacteria</taxon>
        <taxon>Pseudomonadati</taxon>
        <taxon>Pseudomonadota</taxon>
        <taxon>Alphaproteobacteria</taxon>
        <taxon>Hyphomicrobiales</taxon>
        <taxon>Rhizobiaceae</taxon>
        <taxon>Rhizobium/Agrobacterium group</taxon>
        <taxon>Rhizobium</taxon>
    </lineage>
</organism>
<evidence type="ECO:0000313" key="1">
    <source>
        <dbReference type="EMBL" id="AJD44776.1"/>
    </source>
</evidence>
<keyword evidence="1" id="KW-0614">Plasmid</keyword>
<accession>A0A0B4XCB9</accession>
<dbReference type="KEGG" id="rga:RGR602_PC00739"/>
<dbReference type="EMBL" id="CP006880">
    <property type="protein sequence ID" value="AJD44776.1"/>
    <property type="molecule type" value="Genomic_DNA"/>
</dbReference>
<dbReference type="HOGENOM" id="CLU_3011162_0_0_5"/>
<geneLocation type="plasmid" evidence="1 2">
    <name>pRgalR602c</name>
</geneLocation>
<dbReference type="AlphaFoldDB" id="A0A0B4XCB9"/>
<gene>
    <name evidence="1" type="ORF">RGR602_PC00739</name>
</gene>
<name>A0A0B4XCB9_9HYPH</name>
<keyword evidence="2" id="KW-1185">Reference proteome</keyword>
<reference evidence="1 2" key="1">
    <citation type="submission" date="2013-11" db="EMBL/GenBank/DDBJ databases">
        <title>Complete genome sequence of Rhizobium gallicum bv. gallicum R602.</title>
        <authorList>
            <person name="Bustos P."/>
            <person name="Santamaria R.I."/>
            <person name="Lozano L."/>
            <person name="Acosta J.L."/>
            <person name="Ormeno-Orrillo E."/>
            <person name="Rogel M.A."/>
            <person name="Romero D."/>
            <person name="Cevallos M.A."/>
            <person name="Martinez-Romero E."/>
            <person name="Gonzalez V."/>
        </authorList>
    </citation>
    <scope>NUCLEOTIDE SEQUENCE [LARGE SCALE GENOMIC DNA]</scope>
    <source>
        <strain evidence="1 2">R602</strain>
        <plasmid evidence="1 2">pRgalR602c</plasmid>
    </source>
</reference>
<proteinExistence type="predicted"/>
<evidence type="ECO:0000313" key="2">
    <source>
        <dbReference type="Proteomes" id="UP000031368"/>
    </source>
</evidence>
<sequence>MLLPESVETNFRSFMSEDLRAQFEKEVLGKVLLRGVGSAGNSGGSLSALHDLPMLQ</sequence>
<dbReference type="Proteomes" id="UP000031368">
    <property type="component" value="Plasmid pRgalR602c"/>
</dbReference>